<dbReference type="AlphaFoldDB" id="D3DGD0"/>
<dbReference type="InterPro" id="IPR024920">
    <property type="entry name" value="Dihydroorotate_DH_1"/>
</dbReference>
<dbReference type="PROSITE" id="PS00912">
    <property type="entry name" value="DHODEHASE_2"/>
    <property type="match status" value="1"/>
</dbReference>
<dbReference type="InterPro" id="IPR013785">
    <property type="entry name" value="Aldolase_TIM"/>
</dbReference>
<feature type="binding site" evidence="9">
    <location>
        <begin position="253"/>
        <end position="254"/>
    </location>
    <ligand>
        <name>FMN</name>
        <dbReference type="ChEBI" id="CHEBI:58210"/>
    </ligand>
</feature>
<reference evidence="11 12" key="1">
    <citation type="journal article" date="2010" name="J. Bacteriol.">
        <title>Complete genome sequence of the thermophilic, obligately chemolithoautotrophic hydrogen-oxidizing bacterium Hydrogenobacter thermophilus TK-6.</title>
        <authorList>
            <person name="Arai H."/>
            <person name="Kanbe H."/>
            <person name="Ishii M."/>
            <person name="Igarashi Y."/>
        </authorList>
    </citation>
    <scope>NUCLEOTIDE SEQUENCE [LARGE SCALE GENOMIC DNA]</scope>
    <source>
        <strain evidence="12">DSM 6534 / IAM 12695 / TK-6 [Tokyo]</strain>
    </source>
</reference>
<organism evidence="11 12">
    <name type="scientific">Hydrogenobacter thermophilus (strain DSM 6534 / IAM 12695 / TK-6)</name>
    <dbReference type="NCBI Taxonomy" id="608538"/>
    <lineage>
        <taxon>Bacteria</taxon>
        <taxon>Pseudomonadati</taxon>
        <taxon>Aquificota</taxon>
        <taxon>Aquificia</taxon>
        <taxon>Aquificales</taxon>
        <taxon>Aquificaceae</taxon>
        <taxon>Hydrogenobacter</taxon>
    </lineage>
</organism>
<feature type="binding site" evidence="9">
    <location>
        <begin position="77"/>
        <end position="81"/>
    </location>
    <ligand>
        <name>substrate</name>
    </ligand>
</feature>
<evidence type="ECO:0000256" key="9">
    <source>
        <dbReference type="HAMAP-Rule" id="MF_00224"/>
    </source>
</evidence>
<keyword evidence="7 9" id="KW-0665">Pyrimidine biosynthesis</keyword>
<feature type="binding site" evidence="9">
    <location>
        <position position="173"/>
    </location>
    <ligand>
        <name>FMN</name>
        <dbReference type="ChEBI" id="CHEBI:58210"/>
    </ligand>
</feature>
<feature type="binding site" evidence="9">
    <location>
        <position position="53"/>
    </location>
    <ligand>
        <name>substrate</name>
    </ligand>
</feature>
<dbReference type="FunFam" id="3.20.20.70:FF:000027">
    <property type="entry name" value="Dihydropyrimidine dehydrogenase [NADP(+)]"/>
    <property type="match status" value="1"/>
</dbReference>
<dbReference type="Proteomes" id="UP000002574">
    <property type="component" value="Chromosome"/>
</dbReference>
<comment type="subcellular location">
    <subcellularLocation>
        <location evidence="1 9">Cytoplasm</location>
    </subcellularLocation>
</comment>
<dbReference type="HAMAP" id="MF_00224">
    <property type="entry name" value="DHO_dh_type1"/>
    <property type="match status" value="1"/>
</dbReference>
<feature type="binding site" evidence="9">
    <location>
        <begin position="275"/>
        <end position="276"/>
    </location>
    <ligand>
        <name>FMN</name>
        <dbReference type="ChEBI" id="CHEBI:58210"/>
    </ligand>
</feature>
<dbReference type="NCBIfam" id="TIGR01037">
    <property type="entry name" value="pyrD_sub1_fam"/>
    <property type="match status" value="1"/>
</dbReference>
<dbReference type="UniPathway" id="UPA00070"/>
<dbReference type="InterPro" id="IPR049622">
    <property type="entry name" value="Dihydroorotate_DH_I"/>
</dbReference>
<protein>
    <recommendedName>
        <fullName evidence="9">Dihydroorotate dehydrogenase</fullName>
        <shortName evidence="9">DHOD</shortName>
        <shortName evidence="9">DHODase</shortName>
        <shortName evidence="9">DHOdehase</shortName>
        <ecNumber evidence="9">1.3.-.-</ecNumber>
    </recommendedName>
</protein>
<feature type="active site" description="Nucleophile" evidence="9">
    <location>
        <position position="138"/>
    </location>
</feature>
<evidence type="ECO:0000256" key="7">
    <source>
        <dbReference type="ARBA" id="ARBA00022975"/>
    </source>
</evidence>
<proteinExistence type="inferred from homology"/>
<dbReference type="RefSeq" id="WP_012963065.1">
    <property type="nucleotide sequence ID" value="NC_013799.1"/>
</dbReference>
<dbReference type="KEGG" id="hte:Hydth_0417"/>
<dbReference type="GO" id="GO:0006207">
    <property type="term" value="P:'de novo' pyrimidine nucleobase biosynthetic process"/>
    <property type="evidence" value="ECO:0007669"/>
    <property type="project" value="InterPro"/>
</dbReference>
<name>D3DGD0_HYDTT</name>
<dbReference type="PIRSF" id="PIRSF000164">
    <property type="entry name" value="DHO_oxidase"/>
    <property type="match status" value="1"/>
</dbReference>
<dbReference type="GO" id="GO:0004152">
    <property type="term" value="F:dihydroorotate dehydrogenase activity"/>
    <property type="evidence" value="ECO:0007669"/>
    <property type="project" value="UniProtKB-UniRule"/>
</dbReference>
<keyword evidence="12" id="KW-1185">Reference proteome</keyword>
<dbReference type="InterPro" id="IPR050074">
    <property type="entry name" value="DHO_dehydrogenase"/>
</dbReference>
<dbReference type="PATRIC" id="fig|608538.5.peg.423"/>
<comment type="catalytic activity">
    <reaction evidence="9">
        <text>(S)-dihydroorotate + A = orotate + AH2</text>
        <dbReference type="Rhea" id="RHEA:18073"/>
        <dbReference type="ChEBI" id="CHEBI:13193"/>
        <dbReference type="ChEBI" id="CHEBI:17499"/>
        <dbReference type="ChEBI" id="CHEBI:30839"/>
        <dbReference type="ChEBI" id="CHEBI:30864"/>
    </reaction>
</comment>
<dbReference type="InterPro" id="IPR033888">
    <property type="entry name" value="DHOD_1B"/>
</dbReference>
<dbReference type="NCBIfam" id="NF005574">
    <property type="entry name" value="PRK07259.1"/>
    <property type="match status" value="1"/>
</dbReference>
<evidence type="ECO:0000256" key="8">
    <source>
        <dbReference type="ARBA" id="ARBA00023002"/>
    </source>
</evidence>
<keyword evidence="4 9" id="KW-0963">Cytoplasm</keyword>
<feature type="binding site" evidence="9">
    <location>
        <position position="135"/>
    </location>
    <ligand>
        <name>substrate</name>
    </ligand>
</feature>
<keyword evidence="6 9" id="KW-0288">FMN</keyword>
<dbReference type="OrthoDB" id="9794954at2"/>
<feature type="binding site" evidence="9">
    <location>
        <position position="29"/>
    </location>
    <ligand>
        <name>FMN</name>
        <dbReference type="ChEBI" id="CHEBI:58210"/>
    </ligand>
</feature>
<feature type="binding site" evidence="9">
    <location>
        <position position="135"/>
    </location>
    <ligand>
        <name>FMN</name>
        <dbReference type="ChEBI" id="CHEBI:58210"/>
    </ligand>
</feature>
<dbReference type="eggNOG" id="COG0167">
    <property type="taxonomic scope" value="Bacteria"/>
</dbReference>
<comment type="function">
    <text evidence="9">Catalyzes the conversion of dihydroorotate to orotate.</text>
</comment>
<feature type="binding site" evidence="9">
    <location>
        <position position="199"/>
    </location>
    <ligand>
        <name>FMN</name>
        <dbReference type="ChEBI" id="CHEBI:58210"/>
    </ligand>
</feature>
<accession>D3DGD0</accession>
<dbReference type="SUPFAM" id="SSF51395">
    <property type="entry name" value="FMN-linked oxidoreductases"/>
    <property type="match status" value="1"/>
</dbReference>
<feature type="binding site" evidence="9">
    <location>
        <position position="107"/>
    </location>
    <ligand>
        <name>FMN</name>
        <dbReference type="ChEBI" id="CHEBI:58210"/>
    </ligand>
</feature>
<evidence type="ECO:0000256" key="5">
    <source>
        <dbReference type="ARBA" id="ARBA00022630"/>
    </source>
</evidence>
<evidence type="ECO:0000256" key="1">
    <source>
        <dbReference type="ARBA" id="ARBA00004496"/>
    </source>
</evidence>
<evidence type="ECO:0000256" key="3">
    <source>
        <dbReference type="ARBA" id="ARBA00008008"/>
    </source>
</evidence>
<dbReference type="PANTHER" id="PTHR48109:SF1">
    <property type="entry name" value="DIHYDROOROTATE DEHYDROGENASE (FUMARATE)"/>
    <property type="match status" value="1"/>
</dbReference>
<dbReference type="CDD" id="cd04740">
    <property type="entry name" value="DHOD_1B_like"/>
    <property type="match status" value="1"/>
</dbReference>
<dbReference type="KEGG" id="hth:HTH_0418"/>
<evidence type="ECO:0000313" key="12">
    <source>
        <dbReference type="Proteomes" id="UP000002574"/>
    </source>
</evidence>
<evidence type="ECO:0000256" key="2">
    <source>
        <dbReference type="ARBA" id="ARBA00004725"/>
    </source>
</evidence>
<comment type="cofactor">
    <cofactor evidence="9">
        <name>FMN</name>
        <dbReference type="ChEBI" id="CHEBI:58210"/>
    </cofactor>
    <text evidence="9">Binds 1 FMN per subunit.</text>
</comment>
<comment type="pathway">
    <text evidence="2 9">Pyrimidine metabolism; UMP biosynthesis via de novo pathway.</text>
</comment>
<dbReference type="InterPro" id="IPR001295">
    <property type="entry name" value="Dihydroorotate_DH_CS"/>
</dbReference>
<feature type="binding site" evidence="9">
    <location>
        <begin position="53"/>
        <end position="54"/>
    </location>
    <ligand>
        <name>FMN</name>
        <dbReference type="ChEBI" id="CHEBI:58210"/>
    </ligand>
</feature>
<keyword evidence="8 9" id="KW-0560">Oxidoreductase</keyword>
<dbReference type="InterPro" id="IPR005720">
    <property type="entry name" value="Dihydroorotate_DH_cat"/>
</dbReference>
<keyword evidence="5 9" id="KW-0285">Flavoprotein</keyword>
<dbReference type="InterPro" id="IPR012135">
    <property type="entry name" value="Dihydroorotate_DH_1_2"/>
</dbReference>
<dbReference type="STRING" id="608538.HTH_0418"/>
<gene>
    <name evidence="9 11" type="primary">pyrD</name>
    <name evidence="11" type="ordered locus">HTH_0418</name>
</gene>
<feature type="domain" description="Dihydroorotate dehydrogenase catalytic" evidence="10">
    <location>
        <begin position="12"/>
        <end position="296"/>
    </location>
</feature>
<dbReference type="GO" id="GO:0044205">
    <property type="term" value="P:'de novo' UMP biosynthetic process"/>
    <property type="evidence" value="ECO:0007669"/>
    <property type="project" value="UniProtKB-UniRule"/>
</dbReference>
<dbReference type="EMBL" id="AP011112">
    <property type="protein sequence ID" value="BAI68882.1"/>
    <property type="molecule type" value="Genomic_DNA"/>
</dbReference>
<dbReference type="GO" id="GO:0005737">
    <property type="term" value="C:cytoplasm"/>
    <property type="evidence" value="ECO:0007669"/>
    <property type="project" value="UniProtKB-SubCell"/>
</dbReference>
<comment type="similarity">
    <text evidence="3 9">Belongs to the dihydroorotate dehydrogenase family. Type 1 subfamily.</text>
</comment>
<sequence length="325" mass="34940">MFGEVKTDSCDLSITLFGITFKNPVWVASGTFGYGLEAREIYDVSLLGAVVTKGISLKPREGNPPERIAETPCGMLNSIGLQNPGVEGFLKKIYPHIEKIDTHFIANIFGETEEEYVEVCMALEDARKIVAYELNVSCPNVKKGGMLFGHDAVVLGRLVESVKAKVKKPVLVKLSPNAGNVVEFAKVCADAGADGLVLINTLLGMKIDVKAQKPDLSTFTGGLSGPAILPIAVRMVWEVFSELGDKLPIIGVGGIHDTDSALEHILAGASAVQIGTANFSDPLCPLKVIKGIQDYMQNMKEKNFKSLVGKAHGIKLQPYLFQQGP</sequence>
<dbReference type="EC" id="1.3.-.-" evidence="9"/>
<evidence type="ECO:0000256" key="6">
    <source>
        <dbReference type="ARBA" id="ARBA00022643"/>
    </source>
</evidence>
<evidence type="ECO:0000256" key="4">
    <source>
        <dbReference type="ARBA" id="ARBA00022490"/>
    </source>
</evidence>
<dbReference type="PANTHER" id="PTHR48109">
    <property type="entry name" value="DIHYDROOROTATE DEHYDROGENASE (QUINONE), MITOCHONDRIAL-RELATED"/>
    <property type="match status" value="1"/>
</dbReference>
<dbReference type="Pfam" id="PF01180">
    <property type="entry name" value="DHO_dh"/>
    <property type="match status" value="1"/>
</dbReference>
<feature type="binding site" evidence="9">
    <location>
        <begin position="200"/>
        <end position="201"/>
    </location>
    <ligand>
        <name>substrate</name>
    </ligand>
</feature>
<evidence type="ECO:0000313" key="11">
    <source>
        <dbReference type="EMBL" id="BAI68882.1"/>
    </source>
</evidence>
<evidence type="ECO:0000259" key="10">
    <source>
        <dbReference type="Pfam" id="PF01180"/>
    </source>
</evidence>
<feature type="binding site" evidence="9">
    <location>
        <position position="225"/>
    </location>
    <ligand>
        <name>FMN</name>
        <dbReference type="ChEBI" id="CHEBI:58210"/>
    </ligand>
</feature>
<dbReference type="Gene3D" id="3.20.20.70">
    <property type="entry name" value="Aldolase class I"/>
    <property type="match status" value="1"/>
</dbReference>